<protein>
    <submittedName>
        <fullName evidence="1">Acetyl-CoA synthetase-like protein</fullName>
    </submittedName>
</protein>
<dbReference type="Proteomes" id="UP000245626">
    <property type="component" value="Unassembled WGS sequence"/>
</dbReference>
<dbReference type="EMBL" id="KZ819826">
    <property type="protein sequence ID" value="PWN51663.1"/>
    <property type="molecule type" value="Genomic_DNA"/>
</dbReference>
<gene>
    <name evidence="1" type="ORF">IE53DRAFT_41019</name>
</gene>
<keyword evidence="2" id="KW-1185">Reference proteome</keyword>
<evidence type="ECO:0000313" key="1">
    <source>
        <dbReference type="EMBL" id="PWN51663.1"/>
    </source>
</evidence>
<organism evidence="1 2">
    <name type="scientific">Violaceomyces palustris</name>
    <dbReference type="NCBI Taxonomy" id="1673888"/>
    <lineage>
        <taxon>Eukaryota</taxon>
        <taxon>Fungi</taxon>
        <taxon>Dikarya</taxon>
        <taxon>Basidiomycota</taxon>
        <taxon>Ustilaginomycotina</taxon>
        <taxon>Ustilaginomycetes</taxon>
        <taxon>Violaceomycetales</taxon>
        <taxon>Violaceomycetaceae</taxon>
        <taxon>Violaceomyces</taxon>
    </lineage>
</organism>
<name>A0ACD0P0N9_9BASI</name>
<accession>A0ACD0P0N9</accession>
<proteinExistence type="predicted"/>
<evidence type="ECO:0000313" key="2">
    <source>
        <dbReference type="Proteomes" id="UP000245626"/>
    </source>
</evidence>
<sequence>MSAPTPSTPSELESNTVAFPKDQNLFSFLFSNPFQHVPNRHAREFPDHTFDGLPIPIHRPSIVHSGTGAQLSWIRLKHDSLRIARGLSAIVGAPLPYKPSAASSIGAAGLVEPIHSPRTTVLLHIPNCLAWPLLALGTLAANYTVCPVSTYLTPRELSHILAKARPQVLITSTGPDGEGVLRKALQILIDGEAAGKDNGKVKGDVIQRWAIELATDWDSGKRVRKERSESLPIAQRRIWTVDLVGATDYYGTSLSNQGVAASIDPRDWTNLLVTPPSAHQAAGSSEEEALAFHVSGMEEDEQRRRVAFLLWSSGTTGTSKGVLLSHRAFVSNTMGSWDYNAQYSGPSRGAYGGGERWAALAPWCHVYGLATLLLPTIATGATLVLPASPAFKLASYLQLLTRYKVTWAHIAPAVAVALRSSPLLDPSHPSSKGIDLSSVKGYVTGGAPVPVEVIKQVYQRTGKYIQLAYGTTETISTANCYGTQLDRDVNGPRDELGSAGDICCNNRIRIAPVPGTTREEVKARGDEVRRVAREARSRGERGPKDPCDAGEILIKGPTLMLGYFSGLASSSAEEGGSSSALDLELTTGAFSSDGQGWYRSGDEGVLDANGRLWITGRTKELIKVKGFQVPPAELDSLLAQHPKVADAAATGVTDESDGSESVLMLIVPSDKEILSKPEAMRSLADELSKWVSGQTAYYKWPSAYLFSETSPRNPTGKILRKNVATTPGTKLQALKIGRVASKL</sequence>
<reference evidence="1 2" key="1">
    <citation type="journal article" date="2018" name="Mol. Biol. Evol.">
        <title>Broad Genomic Sampling Reveals a Smut Pathogenic Ancestry of the Fungal Clade Ustilaginomycotina.</title>
        <authorList>
            <person name="Kijpornyongpan T."/>
            <person name="Mondo S.J."/>
            <person name="Barry K."/>
            <person name="Sandor L."/>
            <person name="Lee J."/>
            <person name="Lipzen A."/>
            <person name="Pangilinan J."/>
            <person name="LaButti K."/>
            <person name="Hainaut M."/>
            <person name="Henrissat B."/>
            <person name="Grigoriev I.V."/>
            <person name="Spatafora J.W."/>
            <person name="Aime M.C."/>
        </authorList>
    </citation>
    <scope>NUCLEOTIDE SEQUENCE [LARGE SCALE GENOMIC DNA]</scope>
    <source>
        <strain evidence="1 2">SA 807</strain>
    </source>
</reference>